<dbReference type="InterPro" id="IPR058059">
    <property type="entry name" value="PA3496-like"/>
</dbReference>
<evidence type="ECO:0000313" key="2">
    <source>
        <dbReference type="EMBL" id="AYC34924.1"/>
    </source>
</evidence>
<dbReference type="RefSeq" id="WP_119895573.1">
    <property type="nucleotide sequence ID" value="NZ_CP032419.1"/>
</dbReference>
<dbReference type="Proteomes" id="UP000265560">
    <property type="component" value="Chromosome"/>
</dbReference>
<evidence type="ECO:0000256" key="1">
    <source>
        <dbReference type="SAM" id="MobiDB-lite"/>
    </source>
</evidence>
<feature type="compositionally biased region" description="Low complexity" evidence="1">
    <location>
        <begin position="8"/>
        <end position="19"/>
    </location>
</feature>
<dbReference type="NCBIfam" id="NF046101">
    <property type="entry name" value="PA3496_fam"/>
    <property type="match status" value="1"/>
</dbReference>
<dbReference type="KEGG" id="pcav:D3880_22250"/>
<dbReference type="AlphaFoldDB" id="A0A385Z7Y8"/>
<protein>
    <submittedName>
        <fullName evidence="2">Transcriptional regulator</fullName>
    </submittedName>
</protein>
<keyword evidence="3" id="KW-1185">Reference proteome</keyword>
<name>A0A385Z7Y8_9PSED</name>
<reference evidence="3" key="1">
    <citation type="submission" date="2018-09" db="EMBL/GenBank/DDBJ databases">
        <authorList>
            <person name="Zhu H."/>
        </authorList>
    </citation>
    <scope>NUCLEOTIDE SEQUENCE [LARGE SCALE GENOMIC DNA]</scope>
    <source>
        <strain evidence="3">K2W31S-8</strain>
    </source>
</reference>
<proteinExistence type="predicted"/>
<dbReference type="EMBL" id="CP032419">
    <property type="protein sequence ID" value="AYC34924.1"/>
    <property type="molecule type" value="Genomic_DNA"/>
</dbReference>
<gene>
    <name evidence="2" type="ORF">D3880_22250</name>
</gene>
<feature type="region of interest" description="Disordered" evidence="1">
    <location>
        <begin position="1"/>
        <end position="23"/>
    </location>
</feature>
<evidence type="ECO:0000313" key="3">
    <source>
        <dbReference type="Proteomes" id="UP000265560"/>
    </source>
</evidence>
<organism evidence="2 3">
    <name type="scientific">Pseudomonas cavernae</name>
    <dbReference type="NCBI Taxonomy" id="2320867"/>
    <lineage>
        <taxon>Bacteria</taxon>
        <taxon>Pseudomonadati</taxon>
        <taxon>Pseudomonadota</taxon>
        <taxon>Gammaproteobacteria</taxon>
        <taxon>Pseudomonadales</taxon>
        <taxon>Pseudomonadaceae</taxon>
        <taxon>Pseudomonas</taxon>
    </lineage>
</organism>
<accession>A0A385Z7Y8</accession>
<sequence>MARYQQVAAEQATRTTKTRQQQEDLRRMAFRRAVEAYAEQRQLQQELAEYPELIAADYLIAAHAAFRRNAPPAR</sequence>